<evidence type="ECO:0000256" key="1">
    <source>
        <dbReference type="SAM" id="MobiDB-lite"/>
    </source>
</evidence>
<evidence type="ECO:0000313" key="3">
    <source>
        <dbReference type="Proteomes" id="UP000076580"/>
    </source>
</evidence>
<evidence type="ECO:0008006" key="4">
    <source>
        <dbReference type="Google" id="ProtNLM"/>
    </source>
</evidence>
<name>A0A151GNG0_DRECN</name>
<dbReference type="RefSeq" id="XP_040658009.1">
    <property type="nucleotide sequence ID" value="XM_040802976.1"/>
</dbReference>
<sequence length="472" mass="53420">MMPGRGKSKAGNLKPTTATFKHGLPTPTTARFPAQDTLQGPARRTPDPDWDTPPPGTPLTAAPWIPHPTDPSSCPQTLETRKRKREQSRQKAERQKKAREAQRVAKAARDAQKAERVIERAKQAAQRKEKKAKSARQVPRGRRQNVTQQERRQRTELLKFPAEVRLRIFRHLLVADKDILVHAGWALVYKRQAIGLSTAIMGTCRIVHGEASSVLYGDNVFRYRLRDASSPVSDLPSHGRRHARGDDRESDSDWEEDNTVGVAASRSRTQSDISVVKHLPLFRRLAVEAEDNRYSESTKDAMARAIRVFAANGDGQRPRVNVRSFTIRVAPLWNPEVRPKGAFTFIDFFESNSPVMKAILAVRCRYFRVDLMTQYMDGPSPKSGCSLTIDRSHEMIRTQVRETKRDFWARELLMRETRESAANRSVEALDNLGREVAKFCVEYVQGVTGGTGAWNSFEIDHLVASEMETEED</sequence>
<dbReference type="EMBL" id="LAYC01000002">
    <property type="protein sequence ID" value="KYK58657.1"/>
    <property type="molecule type" value="Genomic_DNA"/>
</dbReference>
<feature type="compositionally biased region" description="Basic and acidic residues" evidence="1">
    <location>
        <begin position="87"/>
        <end position="122"/>
    </location>
</feature>
<dbReference type="AlphaFoldDB" id="A0A151GNG0"/>
<dbReference type="STRING" id="98403.A0A151GNG0"/>
<keyword evidence="3" id="KW-1185">Reference proteome</keyword>
<comment type="caution">
    <text evidence="2">The sequence shown here is derived from an EMBL/GenBank/DDBJ whole genome shotgun (WGS) entry which is preliminary data.</text>
</comment>
<protein>
    <recommendedName>
        <fullName evidence="4">F-box domain-containing protein</fullName>
    </recommendedName>
</protein>
<feature type="compositionally biased region" description="Acidic residues" evidence="1">
    <location>
        <begin position="248"/>
        <end position="258"/>
    </location>
</feature>
<feature type="compositionally biased region" description="Basic residues" evidence="1">
    <location>
        <begin position="128"/>
        <end position="143"/>
    </location>
</feature>
<dbReference type="GeneID" id="63718317"/>
<proteinExistence type="predicted"/>
<organism evidence="2 3">
    <name type="scientific">Drechmeria coniospora</name>
    <name type="common">Nematophagous fungus</name>
    <name type="synonym">Meria coniospora</name>
    <dbReference type="NCBI Taxonomy" id="98403"/>
    <lineage>
        <taxon>Eukaryota</taxon>
        <taxon>Fungi</taxon>
        <taxon>Dikarya</taxon>
        <taxon>Ascomycota</taxon>
        <taxon>Pezizomycotina</taxon>
        <taxon>Sordariomycetes</taxon>
        <taxon>Hypocreomycetidae</taxon>
        <taxon>Hypocreales</taxon>
        <taxon>Ophiocordycipitaceae</taxon>
        <taxon>Drechmeria</taxon>
    </lineage>
</organism>
<evidence type="ECO:0000313" key="2">
    <source>
        <dbReference type="EMBL" id="KYK58657.1"/>
    </source>
</evidence>
<feature type="region of interest" description="Disordered" evidence="1">
    <location>
        <begin position="229"/>
        <end position="266"/>
    </location>
</feature>
<dbReference type="Proteomes" id="UP000076580">
    <property type="component" value="Chromosome 02"/>
</dbReference>
<accession>A0A151GNG0</accession>
<reference evidence="2 3" key="1">
    <citation type="journal article" date="2016" name="Sci. Rep.">
        <title>Insights into Adaptations to a Near-Obligate Nematode Endoparasitic Lifestyle from the Finished Genome of Drechmeria coniospora.</title>
        <authorList>
            <person name="Zhang L."/>
            <person name="Zhou Z."/>
            <person name="Guo Q."/>
            <person name="Fokkens L."/>
            <person name="Miskei M."/>
            <person name="Pocsi I."/>
            <person name="Zhang W."/>
            <person name="Chen M."/>
            <person name="Wang L."/>
            <person name="Sun Y."/>
            <person name="Donzelli B.G."/>
            <person name="Gibson D.M."/>
            <person name="Nelson D.R."/>
            <person name="Luo J.G."/>
            <person name="Rep M."/>
            <person name="Liu H."/>
            <person name="Yang S."/>
            <person name="Wang J."/>
            <person name="Krasnoff S.B."/>
            <person name="Xu Y."/>
            <person name="Molnar I."/>
            <person name="Lin M."/>
        </authorList>
    </citation>
    <scope>NUCLEOTIDE SEQUENCE [LARGE SCALE GENOMIC DNA]</scope>
    <source>
        <strain evidence="2 3">ARSEF 6962</strain>
    </source>
</reference>
<gene>
    <name evidence="2" type="ORF">DCS_05674</name>
</gene>
<feature type="region of interest" description="Disordered" evidence="1">
    <location>
        <begin position="1"/>
        <end position="152"/>
    </location>
</feature>
<dbReference type="InParanoid" id="A0A151GNG0"/>